<dbReference type="InterPro" id="IPR008271">
    <property type="entry name" value="Ser/Thr_kinase_AS"/>
</dbReference>
<dbReference type="FunFam" id="3.30.200.20:FF:000109">
    <property type="entry name" value="Non-specific serine/threonine protein kinase"/>
    <property type="match status" value="1"/>
</dbReference>
<feature type="compositionally biased region" description="Basic and acidic residues" evidence="11">
    <location>
        <begin position="13"/>
        <end position="23"/>
    </location>
</feature>
<dbReference type="InterPro" id="IPR000961">
    <property type="entry name" value="AGC-kinase_C"/>
</dbReference>
<evidence type="ECO:0000256" key="6">
    <source>
        <dbReference type="ARBA" id="ARBA00022777"/>
    </source>
</evidence>
<dbReference type="PANTHER" id="PTHR24356">
    <property type="entry name" value="SERINE/THREONINE-PROTEIN KINASE"/>
    <property type="match status" value="1"/>
</dbReference>
<dbReference type="InterPro" id="IPR050236">
    <property type="entry name" value="Ser_Thr_kinase_AGC"/>
</dbReference>
<feature type="region of interest" description="Disordered" evidence="11">
    <location>
        <begin position="54"/>
        <end position="92"/>
    </location>
</feature>
<gene>
    <name evidence="14" type="primary">DBF2</name>
    <name evidence="14" type="ORF">MNAN1_002659</name>
</gene>
<dbReference type="PROSITE" id="PS51285">
    <property type="entry name" value="AGC_KINASE_CTER"/>
    <property type="match status" value="1"/>
</dbReference>
<keyword evidence="5 10" id="KW-0547">Nucleotide-binding</keyword>
<feature type="compositionally biased region" description="Polar residues" evidence="11">
    <location>
        <begin position="54"/>
        <end position="68"/>
    </location>
</feature>
<dbReference type="Proteomes" id="UP001213623">
    <property type="component" value="Chromosome 4"/>
</dbReference>
<dbReference type="PROSITE" id="PS50011">
    <property type="entry name" value="PROTEIN_KINASE_DOM"/>
    <property type="match status" value="1"/>
</dbReference>
<dbReference type="GO" id="GO:0035556">
    <property type="term" value="P:intracellular signal transduction"/>
    <property type="evidence" value="ECO:0007669"/>
    <property type="project" value="TreeGrafter"/>
</dbReference>
<evidence type="ECO:0000256" key="3">
    <source>
        <dbReference type="ARBA" id="ARBA00022553"/>
    </source>
</evidence>
<evidence type="ECO:0000256" key="11">
    <source>
        <dbReference type="SAM" id="MobiDB-lite"/>
    </source>
</evidence>
<dbReference type="InterPro" id="IPR000719">
    <property type="entry name" value="Prot_kinase_dom"/>
</dbReference>
<evidence type="ECO:0000256" key="2">
    <source>
        <dbReference type="ARBA" id="ARBA00022527"/>
    </source>
</evidence>
<dbReference type="PROSITE" id="PS00107">
    <property type="entry name" value="PROTEIN_KINASE_ATP"/>
    <property type="match status" value="1"/>
</dbReference>
<feature type="binding site" evidence="10">
    <location>
        <position position="253"/>
    </location>
    <ligand>
        <name>ATP</name>
        <dbReference type="ChEBI" id="CHEBI:30616"/>
    </ligand>
</feature>
<dbReference type="FunFam" id="1.10.510.10:FF:000141">
    <property type="entry name" value="Non-specific serine/threonine protein kinase"/>
    <property type="match status" value="1"/>
</dbReference>
<evidence type="ECO:0000256" key="8">
    <source>
        <dbReference type="ARBA" id="ARBA00047899"/>
    </source>
</evidence>
<dbReference type="FunFam" id="1.10.510.10:FF:000319">
    <property type="entry name" value="Non-specific serine/threonine protein kinase"/>
    <property type="match status" value="1"/>
</dbReference>
<evidence type="ECO:0000256" key="1">
    <source>
        <dbReference type="ARBA" id="ARBA00012513"/>
    </source>
</evidence>
<dbReference type="AlphaFoldDB" id="A0AAF0ELP0"/>
<dbReference type="SMART" id="SM00220">
    <property type="entry name" value="S_TKc"/>
    <property type="match status" value="1"/>
</dbReference>
<dbReference type="EC" id="2.7.11.1" evidence="1"/>
<proteinExistence type="predicted"/>
<dbReference type="EMBL" id="CP119895">
    <property type="protein sequence ID" value="WFD27658.1"/>
    <property type="molecule type" value="Genomic_DNA"/>
</dbReference>
<keyword evidence="7 10" id="KW-0067">ATP-binding</keyword>
<dbReference type="Gene3D" id="1.10.510.10">
    <property type="entry name" value="Transferase(Phosphotransferase) domain 1"/>
    <property type="match status" value="1"/>
</dbReference>
<name>A0AAF0ELP0_9BASI</name>
<dbReference type="InterPro" id="IPR017441">
    <property type="entry name" value="Protein_kinase_ATP_BS"/>
</dbReference>
<dbReference type="Pfam" id="PF00069">
    <property type="entry name" value="Pkinase"/>
    <property type="match status" value="2"/>
</dbReference>
<evidence type="ECO:0000256" key="7">
    <source>
        <dbReference type="ARBA" id="ARBA00022840"/>
    </source>
</evidence>
<dbReference type="PROSITE" id="PS00108">
    <property type="entry name" value="PROTEIN_KINASE_ST"/>
    <property type="match status" value="1"/>
</dbReference>
<dbReference type="SUPFAM" id="SSF56112">
    <property type="entry name" value="Protein kinase-like (PK-like)"/>
    <property type="match status" value="1"/>
</dbReference>
<keyword evidence="6 14" id="KW-0418">Kinase</keyword>
<evidence type="ECO:0000259" key="12">
    <source>
        <dbReference type="PROSITE" id="PS50011"/>
    </source>
</evidence>
<dbReference type="GO" id="GO:0005816">
    <property type="term" value="C:spindle pole body"/>
    <property type="evidence" value="ECO:0007669"/>
    <property type="project" value="UniProtKB-ARBA"/>
</dbReference>
<dbReference type="GO" id="GO:0005524">
    <property type="term" value="F:ATP binding"/>
    <property type="evidence" value="ECO:0007669"/>
    <property type="project" value="UniProtKB-UniRule"/>
</dbReference>
<keyword evidence="15" id="KW-1185">Reference proteome</keyword>
<evidence type="ECO:0000256" key="4">
    <source>
        <dbReference type="ARBA" id="ARBA00022679"/>
    </source>
</evidence>
<evidence type="ECO:0000259" key="13">
    <source>
        <dbReference type="PROSITE" id="PS51285"/>
    </source>
</evidence>
<evidence type="ECO:0000256" key="5">
    <source>
        <dbReference type="ARBA" id="ARBA00022741"/>
    </source>
</evidence>
<evidence type="ECO:0000256" key="10">
    <source>
        <dbReference type="PROSITE-ProRule" id="PRU10141"/>
    </source>
</evidence>
<accession>A0AAF0ELP0</accession>
<organism evidence="14 15">
    <name type="scientific">Malassezia nana</name>
    <dbReference type="NCBI Taxonomy" id="180528"/>
    <lineage>
        <taxon>Eukaryota</taxon>
        <taxon>Fungi</taxon>
        <taxon>Dikarya</taxon>
        <taxon>Basidiomycota</taxon>
        <taxon>Ustilaginomycotina</taxon>
        <taxon>Malasseziomycetes</taxon>
        <taxon>Malasseziales</taxon>
        <taxon>Malasseziaceae</taxon>
        <taxon>Malassezia</taxon>
    </lineage>
</organism>
<sequence length="621" mass="70940">MAPTTRTSVPHPLHTDMSKENTPRDGVMAQTYTKAAAVVPNAATQPLLRRLQATNNTTASPLTTSPQSKPDKVNADGMGGRVPKNSSAGLSRSSFHSLNPMDALQPWEKEIVQSPEVQRKATLAQMYFLNYYFDSLRYLADRKERLNQFNEQMKQRGLRPSDDDLTQTMQSLSLGAATRSRPATRSTTNMSARAVEYERERNKHMAKERDMLRQRRSKLRLQHFHIVTQVGQGGYGEVFLARKRDTGELCALKRLRKRVLVKMDEVRHVLTERDILTATRSPWLVRLLYAFQDETHVYLAMEYVPGGDFRTLLNNSGVLREEHARFYIAEMFVSVNELHKLGYIHRDLKPENFLIDATGHIKLTDFGLASGALNPGRIDSLKRRLDQVKDTDMVYRTPAERGSLFQMMRAQNVKLADSVVGSPDYMAPEVLRGRDYGTSVDYWSLGCILYEFLCGFPPFSGAHPDETWANLKNWKKALQRPVYEKPEDLQFNLTDIAWDMIVRLINTPELRYNSLTEVQGHPFFRYVDLARMREVPAPFIPQLESDVDTGYFDNFDDPADMAKYKEVQEKQRHVEAMEAKNGVGDGGRAMWVGFTFGKNWTKSQPRAAVPDHESNPLTTMF</sequence>
<comment type="catalytic activity">
    <reaction evidence="8">
        <text>L-threonyl-[protein] + ATP = O-phospho-L-threonyl-[protein] + ADP + H(+)</text>
        <dbReference type="Rhea" id="RHEA:46608"/>
        <dbReference type="Rhea" id="RHEA-COMP:11060"/>
        <dbReference type="Rhea" id="RHEA-COMP:11605"/>
        <dbReference type="ChEBI" id="CHEBI:15378"/>
        <dbReference type="ChEBI" id="CHEBI:30013"/>
        <dbReference type="ChEBI" id="CHEBI:30616"/>
        <dbReference type="ChEBI" id="CHEBI:61977"/>
        <dbReference type="ChEBI" id="CHEBI:456216"/>
        <dbReference type="EC" id="2.7.11.1"/>
    </reaction>
</comment>
<keyword evidence="2" id="KW-0723">Serine/threonine-protein kinase</keyword>
<feature type="domain" description="AGC-kinase C-terminal" evidence="13">
    <location>
        <begin position="525"/>
        <end position="606"/>
    </location>
</feature>
<comment type="catalytic activity">
    <reaction evidence="9">
        <text>L-seryl-[protein] + ATP = O-phospho-L-seryl-[protein] + ADP + H(+)</text>
        <dbReference type="Rhea" id="RHEA:17989"/>
        <dbReference type="Rhea" id="RHEA-COMP:9863"/>
        <dbReference type="Rhea" id="RHEA-COMP:11604"/>
        <dbReference type="ChEBI" id="CHEBI:15378"/>
        <dbReference type="ChEBI" id="CHEBI:29999"/>
        <dbReference type="ChEBI" id="CHEBI:30616"/>
        <dbReference type="ChEBI" id="CHEBI:83421"/>
        <dbReference type="ChEBI" id="CHEBI:456216"/>
        <dbReference type="EC" id="2.7.11.1"/>
    </reaction>
</comment>
<protein>
    <recommendedName>
        <fullName evidence="1">non-specific serine/threonine protein kinase</fullName>
        <ecNumber evidence="1">2.7.11.1</ecNumber>
    </recommendedName>
</protein>
<keyword evidence="3" id="KW-0597">Phosphoprotein</keyword>
<evidence type="ECO:0000313" key="15">
    <source>
        <dbReference type="Proteomes" id="UP001213623"/>
    </source>
</evidence>
<evidence type="ECO:0000313" key="14">
    <source>
        <dbReference type="EMBL" id="WFD27658.1"/>
    </source>
</evidence>
<feature type="region of interest" description="Disordered" evidence="11">
    <location>
        <begin position="1"/>
        <end position="24"/>
    </location>
</feature>
<dbReference type="GO" id="GO:0004674">
    <property type="term" value="F:protein serine/threonine kinase activity"/>
    <property type="evidence" value="ECO:0007669"/>
    <property type="project" value="UniProtKB-KW"/>
</dbReference>
<feature type="domain" description="Protein kinase" evidence="12">
    <location>
        <begin position="224"/>
        <end position="524"/>
    </location>
</feature>
<dbReference type="PANTHER" id="PTHR24356:SF417">
    <property type="entry name" value="CELL CYCLE PROTEIN KINASE DBF2-RELATED"/>
    <property type="match status" value="1"/>
</dbReference>
<dbReference type="InterPro" id="IPR011009">
    <property type="entry name" value="Kinase-like_dom_sf"/>
</dbReference>
<evidence type="ECO:0000256" key="9">
    <source>
        <dbReference type="ARBA" id="ARBA00048679"/>
    </source>
</evidence>
<dbReference type="CDD" id="cd05600">
    <property type="entry name" value="STKc_Sid2p_like"/>
    <property type="match status" value="1"/>
</dbReference>
<dbReference type="Gene3D" id="3.30.200.20">
    <property type="entry name" value="Phosphorylase Kinase, domain 1"/>
    <property type="match status" value="1"/>
</dbReference>
<reference evidence="14" key="1">
    <citation type="submission" date="2023-03" db="EMBL/GenBank/DDBJ databases">
        <title>Mating type loci evolution in Malassezia.</title>
        <authorList>
            <person name="Coelho M.A."/>
        </authorList>
    </citation>
    <scope>NUCLEOTIDE SEQUENCE</scope>
    <source>
        <strain evidence="14">CBS 9557</strain>
    </source>
</reference>
<keyword evidence="4" id="KW-0808">Transferase</keyword>